<evidence type="ECO:0000313" key="1">
    <source>
        <dbReference type="EMBL" id="EGY2377632.1"/>
    </source>
</evidence>
<sequence>MDNFKLIIKAKDLFDLFFNKVPYIWQALDSSLKKDPAREPICLYKESVQVVRAVNKFVDDLRAGSLPWAAQLGIRLTGHAELDRTYLPYFNELKFEREMFDLTYLQLGLNWPYYQKFLQEDAANQPGRMPHIEQIWVDTSGLSELKRQWSPSEFQYEKARRLTNFFTDLQKDPLYIEEKDKQTSQVEKTINDVFAQFDRLLSIHEEVYIFVIDIRFIRIFNQADNQPLEHLIEKVLKDRPAIQNAISQVVPGLLRAYTKLEHDYQNGLKLSCILILRSHTIEREGDTVARLLALLKKDFSHYDHVDVINGNEFVRIHGSKYAVGRVAIGMPTRVEKFKYWVLSYFIKIDFFAKLINPKGPFEVNEIIDYPNWQQPEVKKQVLSSKKSLPPKKLVQVLYDWKTPKGIWDVKHLPKRVADRLLVGQIYYKEFCAEHGSSKQCGDLLFQIEVFIETLLHNRYPAFNEMRSAHQPHFLNTRDIQASATQVGQQYLSLVQQVTSDPGLLAQIEYLIQNWGLRTWWFGQEYALMLWGNLLKNLNSIMLNQPVDATVLTQWNRNLQNVQYYLFSILAQDKDKRELLEKHYSQCTRRHTDTKEYLKGVLEQNCWAYRIVVDARSSEGSFSQSQLSKLFTEFMRLAKRAKPCYWLRGYIGIWQENSRQGVPEFKLDAVLFFNDRCYEQLETVVHDLDQRWNSFLNAKAAQTLKRQDPENIKYNGAIKPKILMHSIDVLKTEIEALNTYHVCLEAYDRQMKKMVIEHVIPYFAYRDVFQAPLSQQVPKAFIKGSMLKNKSP</sequence>
<organism evidence="1">
    <name type="scientific">Acinetobacter baumannii</name>
    <dbReference type="NCBI Taxonomy" id="470"/>
    <lineage>
        <taxon>Bacteria</taxon>
        <taxon>Pseudomonadati</taxon>
        <taxon>Pseudomonadota</taxon>
        <taxon>Gammaproteobacteria</taxon>
        <taxon>Moraxellales</taxon>
        <taxon>Moraxellaceae</taxon>
        <taxon>Acinetobacter</taxon>
        <taxon>Acinetobacter calcoaceticus/baumannii complex</taxon>
    </lineage>
</organism>
<name>A0A9P2P6R5_ACIBA</name>
<protein>
    <submittedName>
        <fullName evidence="1">Uncharacterized protein</fullName>
    </submittedName>
</protein>
<proteinExistence type="predicted"/>
<reference evidence="1" key="1">
    <citation type="submission" date="2020-12" db="EMBL/GenBank/DDBJ databases">
        <authorList>
            <consortium name="Clinical and Environmental Microbiology Branch: Whole genome sequencing antimicrobial resistance pathogens in the healthcare setting"/>
        </authorList>
    </citation>
    <scope>NUCLEOTIDE SEQUENCE</scope>
    <source>
        <strain evidence="1">2018HL-00813</strain>
    </source>
</reference>
<comment type="caution">
    <text evidence="1">The sequence shown here is derived from an EMBL/GenBank/DDBJ whole genome shotgun (WGS) entry which is preliminary data.</text>
</comment>
<gene>
    <name evidence="1" type="ORF">JHZ39_002017</name>
</gene>
<dbReference type="RefSeq" id="WP_202746316.1">
    <property type="nucleotide sequence ID" value="NZ_CAJHFX010000007.1"/>
</dbReference>
<dbReference type="EMBL" id="AAYLMQ010000021">
    <property type="protein sequence ID" value="EGY2377632.1"/>
    <property type="molecule type" value="Genomic_DNA"/>
</dbReference>
<accession>A0A9P2P6R5</accession>
<dbReference type="AlphaFoldDB" id="A0A9P2P6R5"/>